<sequence length="859" mass="95975">MLRRYATIATKPPSRLQSRLQARGKNPLGLDRFIERQKAIALWRDIVRSTNNIEDSGTRTDMRQFARVEFEQHRHVTDLDHIRYLLSTGRTQFQTMKGTLINSGTSVNIMVFTRTVCIVGAGPSGLAAAKAFLQHGSYVVTVYEAADRVGGMWRARPGEYGDKCSPEMRTNLSRFTVGFSDLSWSSVDLSDPVTGTASPSSPPMFPKAWQVGRYLEKYTEKFSLSPSIFLQRRVINADVLDDLKTWRVTTYDLEKDREETQTFDYLVIASGFFEQQERTFKPATSGELPNIQHSSVFRDLSALTENPGKIAIIGGGISGSEAAAQAAFQISSAKNSPGKSNPSHAESKIYHIVNRPFYCLPRYLPQNPQKGSPQNVNLAPSFLPLDLVLYNLSRRGEGEISASITTVPPEKAQKGHEFMRSVIGGDQQEYGSLALVHEAEKTQYPGYCAITDTYLEFVRSGLIVPVQGWVEKVDQKDGGDTFDIALRHREPWAKEPGTTSQLSDVSGIIEATGYKTDLDYLHDTPKGFLYPEPSCPRIPFLLTRGSMLSDNPTLGFVGFYEGPYWGVMEVQARYIANSWFESTPDPMKPTKAGLNQLDTTERMRHQLQFGGALQVPQFWMADYVGIIEEIAREAGVKRLDAAFGGQKGPIFPSRYQGPTTDDETDAVVQDVASVLKASEQSAKFVAAAVFRAMQGVWSLHRNIATRNTTPGGILTGTAQFHPRVPTDPAYAAEYLYIEEGTFKMDNGFSFPATRRYVYRYNETTDKITAWFADEDGESTGAFFNAWEFCPPADERHGWMAKGHHWCDPDTYKSGCEFKFCGASLQSFGITYEVAGPKKDYCHESWYERPKNQEVVANLV</sequence>
<dbReference type="SUPFAM" id="SSF51905">
    <property type="entry name" value="FAD/NAD(P)-binding domain"/>
    <property type="match status" value="1"/>
</dbReference>
<proteinExistence type="predicted"/>
<keyword evidence="2" id="KW-0274">FAD</keyword>
<dbReference type="InterPro" id="IPR045632">
    <property type="entry name" value="DUF6314"/>
</dbReference>
<dbReference type="InterPro" id="IPR036188">
    <property type="entry name" value="FAD/NAD-bd_sf"/>
</dbReference>
<evidence type="ECO:0000259" key="6">
    <source>
        <dbReference type="Pfam" id="PF19834"/>
    </source>
</evidence>
<dbReference type="InterPro" id="IPR045293">
    <property type="entry name" value="Complex1_LYR_LYRM2"/>
</dbReference>
<dbReference type="EMBL" id="JAPEUV010000068">
    <property type="protein sequence ID" value="KAJ4334980.1"/>
    <property type="molecule type" value="Genomic_DNA"/>
</dbReference>
<dbReference type="InterPro" id="IPR008011">
    <property type="entry name" value="Complex1_LYR_dom"/>
</dbReference>
<dbReference type="AlphaFoldDB" id="A0A9W9BY05"/>
<dbReference type="Pfam" id="PF05347">
    <property type="entry name" value="Complex1_LYR"/>
    <property type="match status" value="1"/>
</dbReference>
<accession>A0A9W9BY05</accession>
<evidence type="ECO:0000259" key="5">
    <source>
        <dbReference type="Pfam" id="PF07992"/>
    </source>
</evidence>
<feature type="domain" description="DUF6314" evidence="6">
    <location>
        <begin position="693"/>
        <end position="848"/>
    </location>
</feature>
<evidence type="ECO:0000259" key="4">
    <source>
        <dbReference type="Pfam" id="PF05347"/>
    </source>
</evidence>
<dbReference type="InterPro" id="IPR023753">
    <property type="entry name" value="FAD/NAD-binding_dom"/>
</dbReference>
<evidence type="ECO:0000256" key="3">
    <source>
        <dbReference type="ARBA" id="ARBA00023002"/>
    </source>
</evidence>
<evidence type="ECO:0008006" key="9">
    <source>
        <dbReference type="Google" id="ProtNLM"/>
    </source>
</evidence>
<dbReference type="Proteomes" id="UP001140562">
    <property type="component" value="Unassembled WGS sequence"/>
</dbReference>
<dbReference type="Pfam" id="PF19834">
    <property type="entry name" value="DUF6314"/>
    <property type="match status" value="1"/>
</dbReference>
<organism evidence="7 8">
    <name type="scientific">Didymella glomerata</name>
    <dbReference type="NCBI Taxonomy" id="749621"/>
    <lineage>
        <taxon>Eukaryota</taxon>
        <taxon>Fungi</taxon>
        <taxon>Dikarya</taxon>
        <taxon>Ascomycota</taxon>
        <taxon>Pezizomycotina</taxon>
        <taxon>Dothideomycetes</taxon>
        <taxon>Pleosporomycetidae</taxon>
        <taxon>Pleosporales</taxon>
        <taxon>Pleosporineae</taxon>
        <taxon>Didymellaceae</taxon>
        <taxon>Didymella</taxon>
    </lineage>
</organism>
<feature type="domain" description="FAD/NAD(P)-binding" evidence="5">
    <location>
        <begin position="115"/>
        <end position="327"/>
    </location>
</feature>
<dbReference type="CDD" id="cd20262">
    <property type="entry name" value="Complex1_LYR_LYRM2"/>
    <property type="match status" value="1"/>
</dbReference>
<dbReference type="OrthoDB" id="66881at2759"/>
<dbReference type="PRINTS" id="PR00419">
    <property type="entry name" value="ADXRDTASE"/>
</dbReference>
<dbReference type="PANTHER" id="PTHR23023">
    <property type="entry name" value="DIMETHYLANILINE MONOOXYGENASE"/>
    <property type="match status" value="1"/>
</dbReference>
<dbReference type="Gene3D" id="3.50.50.60">
    <property type="entry name" value="FAD/NAD(P)-binding domain"/>
    <property type="match status" value="1"/>
</dbReference>
<keyword evidence="3" id="KW-0560">Oxidoreductase</keyword>
<keyword evidence="1" id="KW-0285">Flavoprotein</keyword>
<dbReference type="GO" id="GO:0016491">
    <property type="term" value="F:oxidoreductase activity"/>
    <property type="evidence" value="ECO:0007669"/>
    <property type="project" value="UniProtKB-KW"/>
</dbReference>
<feature type="domain" description="Complex 1 LYR protein" evidence="4">
    <location>
        <begin position="38"/>
        <end position="94"/>
    </location>
</feature>
<gene>
    <name evidence="7" type="ORF">N0V87_006473</name>
</gene>
<evidence type="ECO:0000256" key="1">
    <source>
        <dbReference type="ARBA" id="ARBA00022630"/>
    </source>
</evidence>
<keyword evidence="8" id="KW-1185">Reference proteome</keyword>
<protein>
    <recommendedName>
        <fullName evidence="9">FAD/NAD(P)-binding domain-containing protein</fullName>
    </recommendedName>
</protein>
<reference evidence="7" key="1">
    <citation type="submission" date="2022-10" db="EMBL/GenBank/DDBJ databases">
        <title>Tapping the CABI collections for fungal endophytes: first genome assemblies for Collariella, Neodidymelliopsis, Ascochyta clinopodiicola, Didymella pomorum, Didymosphaeria variabile, Neocosmospora piperis and Neocucurbitaria cava.</title>
        <authorList>
            <person name="Hill R."/>
        </authorList>
    </citation>
    <scope>NUCLEOTIDE SEQUENCE</scope>
    <source>
        <strain evidence="7">IMI 360193</strain>
    </source>
</reference>
<comment type="caution">
    <text evidence="7">The sequence shown here is derived from an EMBL/GenBank/DDBJ whole genome shotgun (WGS) entry which is preliminary data.</text>
</comment>
<evidence type="ECO:0000313" key="7">
    <source>
        <dbReference type="EMBL" id="KAJ4334980.1"/>
    </source>
</evidence>
<dbReference type="Pfam" id="PF07992">
    <property type="entry name" value="Pyr_redox_2"/>
    <property type="match status" value="1"/>
</dbReference>
<dbReference type="InterPro" id="IPR050346">
    <property type="entry name" value="FMO-like"/>
</dbReference>
<name>A0A9W9BY05_9PLEO</name>
<evidence type="ECO:0000313" key="8">
    <source>
        <dbReference type="Proteomes" id="UP001140562"/>
    </source>
</evidence>
<evidence type="ECO:0000256" key="2">
    <source>
        <dbReference type="ARBA" id="ARBA00022827"/>
    </source>
</evidence>